<organism evidence="1">
    <name type="scientific">Anopheles coluzzii</name>
    <name type="common">African malaria mosquito</name>
    <dbReference type="NCBI Taxonomy" id="1518534"/>
    <lineage>
        <taxon>Eukaryota</taxon>
        <taxon>Metazoa</taxon>
        <taxon>Ecdysozoa</taxon>
        <taxon>Arthropoda</taxon>
        <taxon>Hexapoda</taxon>
        <taxon>Insecta</taxon>
        <taxon>Pterygota</taxon>
        <taxon>Neoptera</taxon>
        <taxon>Endopterygota</taxon>
        <taxon>Diptera</taxon>
        <taxon>Nematocera</taxon>
        <taxon>Culicoidea</taxon>
        <taxon>Culicidae</taxon>
        <taxon>Anophelinae</taxon>
        <taxon>Anopheles</taxon>
    </lineage>
</organism>
<accession>A0A8W7Q0J3</accession>
<evidence type="ECO:0000313" key="1">
    <source>
        <dbReference type="EnsemblMetazoa" id="ACOM041318-PA.1"/>
    </source>
</evidence>
<reference evidence="1" key="1">
    <citation type="submission" date="2022-08" db="UniProtKB">
        <authorList>
            <consortium name="EnsemblMetazoa"/>
        </authorList>
    </citation>
    <scope>IDENTIFICATION</scope>
</reference>
<protein>
    <submittedName>
        <fullName evidence="1">Uncharacterized protein</fullName>
    </submittedName>
</protein>
<proteinExistence type="predicted"/>
<sequence length="297" mass="32217">MSAIHWKIGLTHNGTAGGRCSGYLRYRRRDGGQVRGNACLCHRELVVAAGSGCRHRVRCARVHEALVHELLLGDGRRVRVRPEGGCRGRHLWTEELLVGAGLRHDRWRWTGRQHGLLRCGRRTKPSGRLRIGRLRVGRGSGRSGCSRRCRDAGIAERRQRFAGKGGRAAVQLQGVVFMRHLFGHAGRIGVVCAAGRRILCRGGGSSSRHQRGILVLGSLDGVRMLSRRRYLGGLKLGLHRGGGLMLATAEYCISGLVTGTVTACVDEVASDWASETLPVVEAAELVATPLLGVAPGW</sequence>
<dbReference type="AlphaFoldDB" id="A0A8W7Q0J3"/>
<dbReference type="Proteomes" id="UP000075882">
    <property type="component" value="Unassembled WGS sequence"/>
</dbReference>
<dbReference type="EnsemblMetazoa" id="ACOM041318-RA">
    <property type="protein sequence ID" value="ACOM041318-PA.1"/>
    <property type="gene ID" value="ACOM041318"/>
</dbReference>
<name>A0A8W7Q0J3_ANOCL</name>